<protein>
    <submittedName>
        <fullName evidence="3">S-layer domain protein</fullName>
    </submittedName>
</protein>
<dbReference type="EMBL" id="CAJRAY010000080">
    <property type="protein sequence ID" value="CAG5091269.1"/>
    <property type="molecule type" value="Genomic_DNA"/>
</dbReference>
<dbReference type="CDD" id="cd08547">
    <property type="entry name" value="Type_II_cohesin"/>
    <property type="match status" value="1"/>
</dbReference>
<keyword evidence="4" id="KW-1185">Reference proteome</keyword>
<feature type="domain" description="SLH" evidence="2">
    <location>
        <begin position="157"/>
        <end position="220"/>
    </location>
</feature>
<keyword evidence="1" id="KW-0732">Signal</keyword>
<dbReference type="InterPro" id="IPR051465">
    <property type="entry name" value="Cell_Envelope_Struct_Comp"/>
</dbReference>
<dbReference type="InterPro" id="IPR001119">
    <property type="entry name" value="SLH_dom"/>
</dbReference>
<dbReference type="PANTHER" id="PTHR43308:SF5">
    <property type="entry name" value="S-LAYER PROTEIN _ PEPTIDOGLYCAN ENDO-BETA-N-ACETYLGLUCOSAMINIDASE"/>
    <property type="match status" value="1"/>
</dbReference>
<dbReference type="RefSeq" id="WP_213485495.1">
    <property type="nucleotide sequence ID" value="NZ_CAJRAY010000080.1"/>
</dbReference>
<feature type="domain" description="SLH" evidence="2">
    <location>
        <begin position="222"/>
        <end position="282"/>
    </location>
</feature>
<feature type="domain" description="SLH" evidence="2">
    <location>
        <begin position="283"/>
        <end position="344"/>
    </location>
</feature>
<proteinExistence type="predicted"/>
<evidence type="ECO:0000259" key="2">
    <source>
        <dbReference type="PROSITE" id="PS51272"/>
    </source>
</evidence>
<evidence type="ECO:0000313" key="4">
    <source>
        <dbReference type="Proteomes" id="UP000681526"/>
    </source>
</evidence>
<dbReference type="InterPro" id="IPR002102">
    <property type="entry name" value="Cohesin_dom"/>
</dbReference>
<feature type="signal peptide" evidence="1">
    <location>
        <begin position="1"/>
        <end position="25"/>
    </location>
</feature>
<dbReference type="PROSITE" id="PS51272">
    <property type="entry name" value="SLH"/>
    <property type="match status" value="3"/>
</dbReference>
<evidence type="ECO:0000313" key="3">
    <source>
        <dbReference type="EMBL" id="CAG5091269.1"/>
    </source>
</evidence>
<accession>A0ABM8V7B9</accession>
<gene>
    <name evidence="3" type="primary">txxe 3063</name>
    <name evidence="3" type="ORF">TXXE_15390</name>
</gene>
<dbReference type="Proteomes" id="UP000681526">
    <property type="component" value="Unassembled WGS sequence"/>
</dbReference>
<dbReference type="InterPro" id="IPR008965">
    <property type="entry name" value="CBM2/CBM3_carb-bd_dom_sf"/>
</dbReference>
<feature type="chain" id="PRO_5045861610" evidence="1">
    <location>
        <begin position="26"/>
        <end position="344"/>
    </location>
</feature>
<dbReference type="Pfam" id="PF00963">
    <property type="entry name" value="Cohesin"/>
    <property type="match status" value="1"/>
</dbReference>
<dbReference type="Gene3D" id="2.60.40.680">
    <property type="match status" value="1"/>
</dbReference>
<dbReference type="Pfam" id="PF00395">
    <property type="entry name" value="SLH"/>
    <property type="match status" value="3"/>
</dbReference>
<organism evidence="3 4">
    <name type="scientific">Thermobacillus xylanilyticus</name>
    <dbReference type="NCBI Taxonomy" id="76633"/>
    <lineage>
        <taxon>Bacteria</taxon>
        <taxon>Bacillati</taxon>
        <taxon>Bacillota</taxon>
        <taxon>Bacilli</taxon>
        <taxon>Bacillales</taxon>
        <taxon>Paenibacillaceae</taxon>
        <taxon>Thermobacillus</taxon>
    </lineage>
</organism>
<reference evidence="3 4" key="1">
    <citation type="submission" date="2021-04" db="EMBL/GenBank/DDBJ databases">
        <authorList>
            <person name="Rakotoarivonina H."/>
        </authorList>
    </citation>
    <scope>NUCLEOTIDE SEQUENCE [LARGE SCALE GENOMIC DNA]</scope>
    <source>
        <strain evidence="3 4">XE</strain>
    </source>
</reference>
<name>A0ABM8V7B9_THEXY</name>
<dbReference type="SUPFAM" id="SSF49384">
    <property type="entry name" value="Carbohydrate-binding domain"/>
    <property type="match status" value="1"/>
</dbReference>
<sequence>MKNRVLLLLLSALLFFAALPNLASAGDEPVFTLNSKVSHARIGDEVVISIDGSDAKDVYGFELRLAYDPKALTFLEASNDWGGFTVPPIVEDGTITFAHTKIGKIKGENGKVRFAEMRFKAIGRGSTSIELTRAKLVDSELGSTTVEPGVSLKISISGSAPYKDTKGHWAEGDIARATEMGWVNGLPDGRFAPDQEVTRAEFTTMLSRALALSAPLDQVRTFKDQESIPGYAKSHVMQAAAAGWTKGYDDGTFRPLQRMTRSEVTVMLMRIVGYEDKMEASPSLPYADADQVPVWAYPAVAAATDMGIVKGRAGNRFAPGGHVSRAEAVVLILRVLDHISTTAE</sequence>
<comment type="caution">
    <text evidence="3">The sequence shown here is derived from an EMBL/GenBank/DDBJ whole genome shotgun (WGS) entry which is preliminary data.</text>
</comment>
<evidence type="ECO:0000256" key="1">
    <source>
        <dbReference type="SAM" id="SignalP"/>
    </source>
</evidence>
<dbReference type="PANTHER" id="PTHR43308">
    <property type="entry name" value="OUTER MEMBRANE PROTEIN ALPHA-RELATED"/>
    <property type="match status" value="1"/>
</dbReference>